<dbReference type="InterPro" id="IPR018094">
    <property type="entry name" value="Thymidylate_kinase"/>
</dbReference>
<dbReference type="CDD" id="cd01672">
    <property type="entry name" value="TMPK"/>
    <property type="match status" value="1"/>
</dbReference>
<dbReference type="AlphaFoldDB" id="R4PLW7"/>
<dbReference type="STRING" id="1332188.L336_0944"/>
<dbReference type="HAMAP" id="MF_00165">
    <property type="entry name" value="Thymidylate_kinase"/>
    <property type="match status" value="1"/>
</dbReference>
<keyword evidence="6 8" id="KW-0067">ATP-binding</keyword>
<dbReference type="GO" id="GO:0006235">
    <property type="term" value="P:dTTP biosynthetic process"/>
    <property type="evidence" value="ECO:0007669"/>
    <property type="project" value="UniProtKB-UniRule"/>
</dbReference>
<evidence type="ECO:0000313" key="11">
    <source>
        <dbReference type="Proteomes" id="UP000013893"/>
    </source>
</evidence>
<comment type="function">
    <text evidence="8">Phosphorylation of dTMP to form dTDP in both de novo and salvage pathways of dTTP synthesis.</text>
</comment>
<accession>R4PLW7</accession>
<organism evidence="10 11">
    <name type="scientific">Candidatus Saccharimonas aalborgensis</name>
    <dbReference type="NCBI Taxonomy" id="1332188"/>
    <lineage>
        <taxon>Bacteria</taxon>
        <taxon>Candidatus Saccharimonadota</taxon>
        <taxon>Candidatus Saccharimonadia</taxon>
        <taxon>Candidatus Saccharimonadales</taxon>
        <taxon>Candidatus Saccharimonadaceae</taxon>
        <taxon>Candidatus Saccharimonas</taxon>
    </lineage>
</organism>
<sequence>MKAGRYIVIEGQDGTGKTTQADLLATYLHSRGIDTIHIKEPGGSPVAEAIRGVILDATLPRTPMTNTLLFTANRHELWHAVIRPALKRGTWVICTRNYWSTLAFQGYGEGMDLSIISAITATFTDKQYMSPDFSVVLAFDDIAARQKRIASRGKLAKPDTFESKTTDFQTRVQGGYRQIAKEFEIPLLDASRSIEAIHSDIVGRLEKSQLLASS</sequence>
<dbReference type="HOGENOM" id="CLU_049131_0_2_0"/>
<proteinExistence type="inferred from homology"/>
<dbReference type="SUPFAM" id="SSF52540">
    <property type="entry name" value="P-loop containing nucleoside triphosphate hydrolases"/>
    <property type="match status" value="1"/>
</dbReference>
<dbReference type="InterPro" id="IPR027417">
    <property type="entry name" value="P-loop_NTPase"/>
</dbReference>
<evidence type="ECO:0000313" key="10">
    <source>
        <dbReference type="EMBL" id="AGL62643.1"/>
    </source>
</evidence>
<name>R4PLW7_9BACT</name>
<evidence type="ECO:0000259" key="9">
    <source>
        <dbReference type="Pfam" id="PF02223"/>
    </source>
</evidence>
<evidence type="ECO:0000256" key="1">
    <source>
        <dbReference type="ARBA" id="ARBA00009776"/>
    </source>
</evidence>
<dbReference type="Proteomes" id="UP000013893">
    <property type="component" value="Chromosome"/>
</dbReference>
<evidence type="ECO:0000256" key="3">
    <source>
        <dbReference type="ARBA" id="ARBA00022727"/>
    </source>
</evidence>
<gene>
    <name evidence="8 10" type="primary">tmk</name>
    <name evidence="10" type="ORF">L336_0944</name>
</gene>
<keyword evidence="3 8" id="KW-0545">Nucleotide biosynthesis</keyword>
<dbReference type="InterPro" id="IPR039430">
    <property type="entry name" value="Thymidylate_kin-like_dom"/>
</dbReference>
<dbReference type="RefSeq" id="WP_015642093.1">
    <property type="nucleotide sequence ID" value="NC_021219.1"/>
</dbReference>
<dbReference type="EMBL" id="CP005957">
    <property type="protein sequence ID" value="AGL62643.1"/>
    <property type="molecule type" value="Genomic_DNA"/>
</dbReference>
<dbReference type="GO" id="GO:0004798">
    <property type="term" value="F:dTMP kinase activity"/>
    <property type="evidence" value="ECO:0007669"/>
    <property type="project" value="UniProtKB-UniRule"/>
</dbReference>
<dbReference type="OrthoDB" id="9774907at2"/>
<evidence type="ECO:0000256" key="4">
    <source>
        <dbReference type="ARBA" id="ARBA00022741"/>
    </source>
</evidence>
<dbReference type="NCBIfam" id="TIGR00041">
    <property type="entry name" value="DTMP_kinase"/>
    <property type="match status" value="1"/>
</dbReference>
<comment type="similarity">
    <text evidence="1 8">Belongs to the thymidylate kinase family.</text>
</comment>
<dbReference type="EC" id="2.7.4.9" evidence="8"/>
<keyword evidence="2 8" id="KW-0808">Transferase</keyword>
<evidence type="ECO:0000256" key="6">
    <source>
        <dbReference type="ARBA" id="ARBA00022840"/>
    </source>
</evidence>
<dbReference type="PANTHER" id="PTHR10344">
    <property type="entry name" value="THYMIDYLATE KINASE"/>
    <property type="match status" value="1"/>
</dbReference>
<dbReference type="KEGG" id="saal:L336_0944"/>
<dbReference type="Gene3D" id="3.40.50.300">
    <property type="entry name" value="P-loop containing nucleotide triphosphate hydrolases"/>
    <property type="match status" value="1"/>
</dbReference>
<dbReference type="GO" id="GO:0006233">
    <property type="term" value="P:dTDP biosynthetic process"/>
    <property type="evidence" value="ECO:0007669"/>
    <property type="project" value="InterPro"/>
</dbReference>
<dbReference type="GO" id="GO:0005524">
    <property type="term" value="F:ATP binding"/>
    <property type="evidence" value="ECO:0007669"/>
    <property type="project" value="UniProtKB-UniRule"/>
</dbReference>
<evidence type="ECO:0000256" key="7">
    <source>
        <dbReference type="ARBA" id="ARBA00048743"/>
    </source>
</evidence>
<keyword evidence="11" id="KW-1185">Reference proteome</keyword>
<feature type="binding site" evidence="8">
    <location>
        <begin position="11"/>
        <end position="18"/>
    </location>
    <ligand>
        <name>ATP</name>
        <dbReference type="ChEBI" id="CHEBI:30616"/>
    </ligand>
</feature>
<dbReference type="Pfam" id="PF02223">
    <property type="entry name" value="Thymidylate_kin"/>
    <property type="match status" value="1"/>
</dbReference>
<comment type="catalytic activity">
    <reaction evidence="7 8">
        <text>dTMP + ATP = dTDP + ADP</text>
        <dbReference type="Rhea" id="RHEA:13517"/>
        <dbReference type="ChEBI" id="CHEBI:30616"/>
        <dbReference type="ChEBI" id="CHEBI:58369"/>
        <dbReference type="ChEBI" id="CHEBI:63528"/>
        <dbReference type="ChEBI" id="CHEBI:456216"/>
        <dbReference type="EC" id="2.7.4.9"/>
    </reaction>
</comment>
<keyword evidence="5 8" id="KW-0418">Kinase</keyword>
<keyword evidence="4 8" id="KW-0547">Nucleotide-binding</keyword>
<dbReference type="GO" id="GO:0006227">
    <property type="term" value="P:dUDP biosynthetic process"/>
    <property type="evidence" value="ECO:0007669"/>
    <property type="project" value="TreeGrafter"/>
</dbReference>
<protein>
    <recommendedName>
        <fullName evidence="8">Thymidylate kinase</fullName>
        <ecNumber evidence="8">2.7.4.9</ecNumber>
    </recommendedName>
    <alternativeName>
        <fullName evidence="8">dTMP kinase</fullName>
    </alternativeName>
</protein>
<evidence type="ECO:0000256" key="2">
    <source>
        <dbReference type="ARBA" id="ARBA00022679"/>
    </source>
</evidence>
<evidence type="ECO:0000256" key="5">
    <source>
        <dbReference type="ARBA" id="ARBA00022777"/>
    </source>
</evidence>
<dbReference type="GO" id="GO:0005829">
    <property type="term" value="C:cytosol"/>
    <property type="evidence" value="ECO:0007669"/>
    <property type="project" value="TreeGrafter"/>
</dbReference>
<evidence type="ECO:0000256" key="8">
    <source>
        <dbReference type="HAMAP-Rule" id="MF_00165"/>
    </source>
</evidence>
<reference evidence="10 11" key="1">
    <citation type="journal article" date="2013" name="Nat. Biotechnol.">
        <title>Genome sequences of rare, uncultured bacteria obtained by differential coverage binning of multiple metagenomes.</title>
        <authorList>
            <person name="Albertsen M."/>
            <person name="Hugenholtz P."/>
            <person name="Skarshewski A."/>
            <person name="Nielsen K.L."/>
            <person name="Tyson G.W."/>
            <person name="Nielsen P.H."/>
        </authorList>
    </citation>
    <scope>NUCLEOTIDE SEQUENCE [LARGE SCALE GENOMIC DNA]</scope>
    <source>
        <strain evidence="10">TM71</strain>
    </source>
</reference>
<feature type="domain" description="Thymidylate kinase-like" evidence="9">
    <location>
        <begin position="9"/>
        <end position="201"/>
    </location>
</feature>
<dbReference type="PANTHER" id="PTHR10344:SF4">
    <property type="entry name" value="UMP-CMP KINASE 2, MITOCHONDRIAL"/>
    <property type="match status" value="1"/>
</dbReference>